<evidence type="ECO:0000313" key="1">
    <source>
        <dbReference type="EMBL" id="BCI61746.1"/>
    </source>
</evidence>
<accession>A0A7G1HQ75</accession>
<gene>
    <name evidence="1" type="ORF">Cop2CBH44_00990</name>
</gene>
<reference evidence="2" key="1">
    <citation type="submission" date="2020-07" db="EMBL/GenBank/DDBJ databases">
        <title>Complete genome sequencing of Coprobacter sp. strain 2CBH44.</title>
        <authorList>
            <person name="Sakamoto M."/>
            <person name="Murakami T."/>
            <person name="Mori H."/>
        </authorList>
    </citation>
    <scope>NUCLEOTIDE SEQUENCE [LARGE SCALE GENOMIC DNA]</scope>
    <source>
        <strain evidence="2">2CBH44</strain>
    </source>
</reference>
<dbReference type="EMBL" id="AP023322">
    <property type="protein sequence ID" value="BCI61746.1"/>
    <property type="molecule type" value="Genomic_DNA"/>
</dbReference>
<evidence type="ECO:0000313" key="2">
    <source>
        <dbReference type="Proteomes" id="UP000594042"/>
    </source>
</evidence>
<proteinExistence type="predicted"/>
<dbReference type="Proteomes" id="UP000594042">
    <property type="component" value="Chromosome"/>
</dbReference>
<organism evidence="1 2">
    <name type="scientific">Coprobacter secundus subsp. similis</name>
    <dbReference type="NCBI Taxonomy" id="2751153"/>
    <lineage>
        <taxon>Bacteria</taxon>
        <taxon>Pseudomonadati</taxon>
        <taxon>Bacteroidota</taxon>
        <taxon>Bacteroidia</taxon>
        <taxon>Bacteroidales</taxon>
        <taxon>Barnesiellaceae</taxon>
        <taxon>Coprobacter</taxon>
    </lineage>
</organism>
<dbReference type="KEGG" id="copr:Cop2CBH44_00990"/>
<dbReference type="AlphaFoldDB" id="A0A7G1HQ75"/>
<name>A0A7G1HQ75_9BACT</name>
<protein>
    <submittedName>
        <fullName evidence="1">Uncharacterized protein</fullName>
    </submittedName>
</protein>
<keyword evidence="2" id="KW-1185">Reference proteome</keyword>
<sequence>MLAVCTLLQHFQETAHDRSILRRNITIPINAGVEVKEVENRRLHGVDKRFPVKAVLRVPDTLLQQVEIAAADNLLLRCKVHDRIEEKGQRPLHPIIALRRTQVYKTGSSIDYLAPEIVRRLYPVYQLPFADNGQIPRMQLEIPFIETVTARPSQTKQVRQILLIDICLYHTEGIGNDYIFLLFHASCPIICKISDKYPTISQFHTFCGKAL</sequence>